<dbReference type="EMBL" id="VEPZ02001086">
    <property type="protein sequence ID" value="KAE8695351.1"/>
    <property type="molecule type" value="Genomic_DNA"/>
</dbReference>
<keyword evidence="2" id="KW-0732">Signal</keyword>
<dbReference type="GO" id="GO:0080031">
    <property type="term" value="F:methyl salicylate esterase activity"/>
    <property type="evidence" value="ECO:0007669"/>
    <property type="project" value="TreeGrafter"/>
</dbReference>
<comment type="caution">
    <text evidence="3">The sequence shown here is derived from an EMBL/GenBank/DDBJ whole genome shotgun (WGS) entry which is preliminary data.</text>
</comment>
<dbReference type="SUPFAM" id="SSF53474">
    <property type="entry name" value="alpha/beta-Hydrolases"/>
    <property type="match status" value="1"/>
</dbReference>
<feature type="signal peptide" evidence="2">
    <location>
        <begin position="1"/>
        <end position="18"/>
    </location>
</feature>
<dbReference type="Proteomes" id="UP000436088">
    <property type="component" value="Unassembled WGS sequence"/>
</dbReference>
<evidence type="ECO:0000256" key="2">
    <source>
        <dbReference type="SAM" id="SignalP"/>
    </source>
</evidence>
<organism evidence="3 4">
    <name type="scientific">Hibiscus syriacus</name>
    <name type="common">Rose of Sharon</name>
    <dbReference type="NCBI Taxonomy" id="106335"/>
    <lineage>
        <taxon>Eukaryota</taxon>
        <taxon>Viridiplantae</taxon>
        <taxon>Streptophyta</taxon>
        <taxon>Embryophyta</taxon>
        <taxon>Tracheophyta</taxon>
        <taxon>Spermatophyta</taxon>
        <taxon>Magnoliopsida</taxon>
        <taxon>eudicotyledons</taxon>
        <taxon>Gunneridae</taxon>
        <taxon>Pentapetalae</taxon>
        <taxon>rosids</taxon>
        <taxon>malvids</taxon>
        <taxon>Malvales</taxon>
        <taxon>Malvaceae</taxon>
        <taxon>Malvoideae</taxon>
        <taxon>Hibiscus</taxon>
    </lineage>
</organism>
<dbReference type="InterPro" id="IPR029058">
    <property type="entry name" value="AB_hydrolase_fold"/>
</dbReference>
<accession>A0A6A2ZTN8</accession>
<sequence length="143" mass="16249">MNSLFLLRLSFIFCKVLGKDTTGGLVGHSICSIWRTRRVFDVDVFWPQVEDLELAKALIKPGSLFVADLSKTSTLSNETYGSVPRVYIVCNEDEGIPEEFQRWMIDNFMVNDVMEIKGADHMAMLSKPHELFNCLSEIAHKFG</sequence>
<keyword evidence="1" id="KW-0378">Hydrolase</keyword>
<dbReference type="PANTHER" id="PTHR10992">
    <property type="entry name" value="METHYLESTERASE FAMILY MEMBER"/>
    <property type="match status" value="1"/>
</dbReference>
<feature type="chain" id="PRO_5025401992" evidence="2">
    <location>
        <begin position="19"/>
        <end position="143"/>
    </location>
</feature>
<proteinExistence type="predicted"/>
<name>A0A6A2ZTN8_HIBSY</name>
<dbReference type="PANTHER" id="PTHR10992:SF1083">
    <property type="entry name" value="METHYLESTERASE 1"/>
    <property type="match status" value="1"/>
</dbReference>
<protein>
    <submittedName>
        <fullName evidence="3">Methylesterase 4</fullName>
    </submittedName>
</protein>
<evidence type="ECO:0000313" key="4">
    <source>
        <dbReference type="Proteomes" id="UP000436088"/>
    </source>
</evidence>
<dbReference type="InterPro" id="IPR045889">
    <property type="entry name" value="MES/HNL"/>
</dbReference>
<gene>
    <name evidence="3" type="ORF">F3Y22_tig00110718pilonHSYRG00063</name>
</gene>
<dbReference type="AlphaFoldDB" id="A0A6A2ZTN8"/>
<dbReference type="GO" id="GO:0080032">
    <property type="term" value="F:methyl jasmonate esterase activity"/>
    <property type="evidence" value="ECO:0007669"/>
    <property type="project" value="TreeGrafter"/>
</dbReference>
<dbReference type="GO" id="GO:0009694">
    <property type="term" value="P:jasmonic acid metabolic process"/>
    <property type="evidence" value="ECO:0007669"/>
    <property type="project" value="TreeGrafter"/>
</dbReference>
<reference evidence="3" key="1">
    <citation type="submission" date="2019-09" db="EMBL/GenBank/DDBJ databases">
        <title>Draft genome information of white flower Hibiscus syriacus.</title>
        <authorList>
            <person name="Kim Y.-M."/>
        </authorList>
    </citation>
    <scope>NUCLEOTIDE SEQUENCE [LARGE SCALE GENOMIC DNA]</scope>
    <source>
        <strain evidence="3">YM2019G1</strain>
    </source>
</reference>
<dbReference type="Gene3D" id="3.40.50.1820">
    <property type="entry name" value="alpha/beta hydrolase"/>
    <property type="match status" value="1"/>
</dbReference>
<dbReference type="GO" id="GO:0009696">
    <property type="term" value="P:salicylic acid metabolic process"/>
    <property type="evidence" value="ECO:0007669"/>
    <property type="project" value="TreeGrafter"/>
</dbReference>
<evidence type="ECO:0000313" key="3">
    <source>
        <dbReference type="EMBL" id="KAE8695351.1"/>
    </source>
</evidence>
<keyword evidence="4" id="KW-1185">Reference proteome</keyword>
<dbReference type="GO" id="GO:0080030">
    <property type="term" value="F:methyl indole-3-acetate esterase activity"/>
    <property type="evidence" value="ECO:0007669"/>
    <property type="project" value="TreeGrafter"/>
</dbReference>
<evidence type="ECO:0000256" key="1">
    <source>
        <dbReference type="ARBA" id="ARBA00022801"/>
    </source>
</evidence>